<keyword evidence="3" id="KW-0813">Transport</keyword>
<feature type="transmembrane region" description="Helical" evidence="8">
    <location>
        <begin position="204"/>
        <end position="226"/>
    </location>
</feature>
<feature type="transmembrane region" description="Helical" evidence="8">
    <location>
        <begin position="81"/>
        <end position="105"/>
    </location>
</feature>
<dbReference type="OrthoDB" id="1099at2759"/>
<evidence type="ECO:0000256" key="5">
    <source>
        <dbReference type="ARBA" id="ARBA00022692"/>
    </source>
</evidence>
<feature type="transmembrane region" description="Helical" evidence="8">
    <location>
        <begin position="111"/>
        <end position="139"/>
    </location>
</feature>
<evidence type="ECO:0000256" key="4">
    <source>
        <dbReference type="ARBA" id="ARBA00022475"/>
    </source>
</evidence>
<proteinExistence type="inferred from homology"/>
<comment type="subcellular location">
    <subcellularLocation>
        <location evidence="1">Cell membrane</location>
        <topology evidence="1">Multi-pass membrane protein</topology>
    </subcellularLocation>
</comment>
<dbReference type="InterPro" id="IPR038665">
    <property type="entry name" value="Voltage-dep_anion_channel_sf"/>
</dbReference>
<dbReference type="InterPro" id="IPR051629">
    <property type="entry name" value="Sulfite_efflux_TDT"/>
</dbReference>
<evidence type="ECO:0000256" key="1">
    <source>
        <dbReference type="ARBA" id="ARBA00004651"/>
    </source>
</evidence>
<organism evidence="9 10">
    <name type="scientific">Hermanssonia centrifuga</name>
    <dbReference type="NCBI Taxonomy" id="98765"/>
    <lineage>
        <taxon>Eukaryota</taxon>
        <taxon>Fungi</taxon>
        <taxon>Dikarya</taxon>
        <taxon>Basidiomycota</taxon>
        <taxon>Agaricomycotina</taxon>
        <taxon>Agaricomycetes</taxon>
        <taxon>Polyporales</taxon>
        <taxon>Meruliaceae</taxon>
        <taxon>Hermanssonia</taxon>
    </lineage>
</organism>
<dbReference type="PANTHER" id="PTHR31686">
    <property type="match status" value="1"/>
</dbReference>
<gene>
    <name evidence="9" type="ORF">PHLCEN_2v140</name>
</gene>
<dbReference type="GO" id="GO:0000319">
    <property type="term" value="F:sulfite transmembrane transporter activity"/>
    <property type="evidence" value="ECO:0007669"/>
    <property type="project" value="TreeGrafter"/>
</dbReference>
<feature type="transmembrane region" description="Helical" evidence="8">
    <location>
        <begin position="238"/>
        <end position="260"/>
    </location>
</feature>
<accession>A0A2R6S721</accession>
<comment type="similarity">
    <text evidence="2">Belongs to the tellurite-resistance/dicarboxylate transporter (TDT) family.</text>
</comment>
<reference evidence="9 10" key="1">
    <citation type="submission" date="2018-02" db="EMBL/GenBank/DDBJ databases">
        <title>Genome sequence of the basidiomycete white-rot fungus Phlebia centrifuga.</title>
        <authorList>
            <person name="Granchi Z."/>
            <person name="Peng M."/>
            <person name="de Vries R.P."/>
            <person name="Hilden K."/>
            <person name="Makela M.R."/>
            <person name="Grigoriev I."/>
            <person name="Riley R."/>
        </authorList>
    </citation>
    <scope>NUCLEOTIDE SEQUENCE [LARGE SCALE GENOMIC DNA]</scope>
    <source>
        <strain evidence="9 10">FBCC195</strain>
    </source>
</reference>
<dbReference type="Gene3D" id="1.50.10.150">
    <property type="entry name" value="Voltage-dependent anion channel"/>
    <property type="match status" value="1"/>
</dbReference>
<keyword evidence="5 8" id="KW-0812">Transmembrane</keyword>
<keyword evidence="6 8" id="KW-1133">Transmembrane helix</keyword>
<dbReference type="InterPro" id="IPR004695">
    <property type="entry name" value="SLAC1/Mae1/Ssu1/TehA"/>
</dbReference>
<sequence length="387" mass="42154">MEKPDSKYCLEISVSQIEKAEPIRPSRWRDRVQDWGTGSTAFLYTLWGFWWLDCVVSCSIAFGLVYIMMGQNSREMSKVGPVWMVPIITLITISSSGGLFARAFLPYSHTLALLSSVLSVTMLLIGLSFTMMFTTVFLLRLYLYGPLEGTAVLTTFTTLTPLGQGGYSMLINGQDLSELLPDEIQETLAPATAGAAAAPLVGKFIFSVCFCAAYALWCMGVAWITLSCFSIIRRAHTLHTLPFCISHWCVIVPNGVFASLSLQMATVLDSPFFRAFGAVWACLVFILWTVIFLRSIPALIDGSIFNKPSPSATTTVTTSSSTASSAPMVTIDAPRSPIKVVLGRGESFSSEKSQDIESVVATLCYKKAQTAIEETSAGEHKDGSHSM</sequence>
<evidence type="ECO:0000313" key="9">
    <source>
        <dbReference type="EMBL" id="PSS38055.1"/>
    </source>
</evidence>
<dbReference type="EMBL" id="MLYV02000010">
    <property type="protein sequence ID" value="PSS38055.1"/>
    <property type="molecule type" value="Genomic_DNA"/>
</dbReference>
<keyword evidence="7 8" id="KW-0472">Membrane</keyword>
<dbReference type="PANTHER" id="PTHR31686:SF1">
    <property type="entry name" value="SULFITE EFFLUX PUMP SSU1"/>
    <property type="match status" value="1"/>
</dbReference>
<dbReference type="Proteomes" id="UP000186601">
    <property type="component" value="Unassembled WGS sequence"/>
</dbReference>
<dbReference type="GO" id="GO:0005886">
    <property type="term" value="C:plasma membrane"/>
    <property type="evidence" value="ECO:0007669"/>
    <property type="project" value="UniProtKB-SubCell"/>
</dbReference>
<evidence type="ECO:0000256" key="6">
    <source>
        <dbReference type="ARBA" id="ARBA00022989"/>
    </source>
</evidence>
<evidence type="ECO:0000256" key="7">
    <source>
        <dbReference type="ARBA" id="ARBA00023136"/>
    </source>
</evidence>
<dbReference type="Pfam" id="PF03595">
    <property type="entry name" value="SLAC1"/>
    <property type="match status" value="1"/>
</dbReference>
<comment type="caution">
    <text evidence="9">The sequence shown here is derived from an EMBL/GenBank/DDBJ whole genome shotgun (WGS) entry which is preliminary data.</text>
</comment>
<dbReference type="AlphaFoldDB" id="A0A2R6S721"/>
<evidence type="ECO:0000256" key="3">
    <source>
        <dbReference type="ARBA" id="ARBA00022448"/>
    </source>
</evidence>
<evidence type="ECO:0000256" key="2">
    <source>
        <dbReference type="ARBA" id="ARBA00008566"/>
    </source>
</evidence>
<keyword evidence="4" id="KW-1003">Cell membrane</keyword>
<evidence type="ECO:0000256" key="8">
    <source>
        <dbReference type="SAM" id="Phobius"/>
    </source>
</evidence>
<feature type="transmembrane region" description="Helical" evidence="8">
    <location>
        <begin position="272"/>
        <end position="293"/>
    </location>
</feature>
<protein>
    <submittedName>
        <fullName evidence="9">Uncharacterized protein</fullName>
    </submittedName>
</protein>
<keyword evidence="10" id="KW-1185">Reference proteome</keyword>
<evidence type="ECO:0000313" key="10">
    <source>
        <dbReference type="Proteomes" id="UP000186601"/>
    </source>
</evidence>
<feature type="transmembrane region" description="Helical" evidence="8">
    <location>
        <begin position="49"/>
        <end position="69"/>
    </location>
</feature>
<name>A0A2R6S721_9APHY</name>